<dbReference type="Gene3D" id="3.30.70.2060">
    <property type="match status" value="1"/>
</dbReference>
<dbReference type="PROSITE" id="PS51257">
    <property type="entry name" value="PROKAR_LIPOPROTEIN"/>
    <property type="match status" value="1"/>
</dbReference>
<dbReference type="EMBL" id="BMYP01000026">
    <property type="protein sequence ID" value="GHD78667.1"/>
    <property type="molecule type" value="Genomic_DNA"/>
</dbReference>
<feature type="signal peptide" evidence="1">
    <location>
        <begin position="1"/>
        <end position="16"/>
    </location>
</feature>
<dbReference type="PANTHER" id="PTHR41247:SF1">
    <property type="entry name" value="HTH-TYPE TRANSCRIPTIONAL REPRESSOR YCNK"/>
    <property type="match status" value="1"/>
</dbReference>
<proteinExistence type="predicted"/>
<evidence type="ECO:0000313" key="2">
    <source>
        <dbReference type="EMBL" id="GHD78667.1"/>
    </source>
</evidence>
<keyword evidence="3" id="KW-1185">Reference proteome</keyword>
<gene>
    <name evidence="2" type="ORF">GCM10011419_21020</name>
</gene>
<evidence type="ECO:0000313" key="3">
    <source>
        <dbReference type="Proteomes" id="UP000662678"/>
    </source>
</evidence>
<feature type="chain" id="PRO_5046653112" evidence="1">
    <location>
        <begin position="17"/>
        <end position="169"/>
    </location>
</feature>
<comment type="caution">
    <text evidence="2">The sequence shown here is derived from an EMBL/GenBank/DDBJ whole genome shotgun (WGS) entry which is preliminary data.</text>
</comment>
<dbReference type="SUPFAM" id="SSF160387">
    <property type="entry name" value="NosL/MerB-like"/>
    <property type="match status" value="1"/>
</dbReference>
<sequence length="169" mass="17923">MNKRLLLTLLFSAVLAACSEPAAKLAGDALQLARDTACALDGMLLADYPGPKGQIRYQDGQVDAFCDTVELIAMLKTPESTRSISGAYVQDMAKAEWENPQGHWIDAKTAFYVAGSKLHGSMGPTFASFAQRAEADAFARHNGGKVYGYAAISADMARLDGGVLNDGGM</sequence>
<accession>A0ABQ3HDX2</accession>
<dbReference type="Pfam" id="PF05573">
    <property type="entry name" value="NosL"/>
    <property type="match status" value="1"/>
</dbReference>
<organism evidence="2 3">
    <name type="scientific">Vogesella fluminis</name>
    <dbReference type="NCBI Taxonomy" id="1069161"/>
    <lineage>
        <taxon>Bacteria</taxon>
        <taxon>Pseudomonadati</taxon>
        <taxon>Pseudomonadota</taxon>
        <taxon>Betaproteobacteria</taxon>
        <taxon>Neisseriales</taxon>
        <taxon>Chromobacteriaceae</taxon>
        <taxon>Vogesella</taxon>
    </lineage>
</organism>
<name>A0ABQ3HDX2_9NEIS</name>
<reference evidence="3" key="1">
    <citation type="journal article" date="2019" name="Int. J. Syst. Evol. Microbiol.">
        <title>The Global Catalogue of Microorganisms (GCM) 10K type strain sequencing project: providing services to taxonomists for standard genome sequencing and annotation.</title>
        <authorList>
            <consortium name="The Broad Institute Genomics Platform"/>
            <consortium name="The Broad Institute Genome Sequencing Center for Infectious Disease"/>
            <person name="Wu L."/>
            <person name="Ma J."/>
        </authorList>
    </citation>
    <scope>NUCLEOTIDE SEQUENCE [LARGE SCALE GENOMIC DNA]</scope>
    <source>
        <strain evidence="3">KCTC 23713</strain>
    </source>
</reference>
<dbReference type="Gene3D" id="3.30.70.2050">
    <property type="match status" value="1"/>
</dbReference>
<keyword evidence="1" id="KW-0732">Signal</keyword>
<protein>
    <submittedName>
        <fullName evidence="2">Nitrous oxide reductase accessory protein NosL</fullName>
    </submittedName>
</protein>
<dbReference type="InterPro" id="IPR008719">
    <property type="entry name" value="N2O_reductase_NosL"/>
</dbReference>
<dbReference type="PANTHER" id="PTHR41247">
    <property type="entry name" value="HTH-TYPE TRANSCRIPTIONAL REPRESSOR YCNK"/>
    <property type="match status" value="1"/>
</dbReference>
<dbReference type="Proteomes" id="UP000662678">
    <property type="component" value="Unassembled WGS sequence"/>
</dbReference>
<evidence type="ECO:0000256" key="1">
    <source>
        <dbReference type="SAM" id="SignalP"/>
    </source>
</evidence>
<dbReference type="RefSeq" id="WP_189353608.1">
    <property type="nucleotide sequence ID" value="NZ_BMYP01000026.1"/>
</dbReference>